<reference evidence="3" key="1">
    <citation type="submission" date="2018-01" db="EMBL/GenBank/DDBJ databases">
        <authorList>
            <person name="Mao J.F."/>
        </authorList>
    </citation>
    <scope>NUCLEOTIDE SEQUENCE</scope>
    <source>
        <strain evidence="3">Huo1</strain>
        <tissue evidence="3">Leaf</tissue>
    </source>
</reference>
<dbReference type="InterPro" id="IPR051335">
    <property type="entry name" value="Alanyl-tRNA_Editing_Enzymes"/>
</dbReference>
<evidence type="ECO:0000313" key="4">
    <source>
        <dbReference type="Proteomes" id="UP000298416"/>
    </source>
</evidence>
<evidence type="ECO:0000256" key="1">
    <source>
        <dbReference type="SAM" id="MobiDB-lite"/>
    </source>
</evidence>
<comment type="caution">
    <text evidence="3">The sequence shown here is derived from an EMBL/GenBank/DDBJ whole genome shotgun (WGS) entry which is preliminary data.</text>
</comment>
<dbReference type="PANTHER" id="PTHR43462:SF2">
    <property type="entry name" value="THREONYL AND ALANYL TRNA SYNTHETASE SECOND ADDITIONAL DOMAIN-CONTAINING PROTEIN"/>
    <property type="match status" value="1"/>
</dbReference>
<name>A0A8X8WRJ6_SALSN</name>
<gene>
    <name evidence="3" type="ORF">SASPL_140078</name>
</gene>
<organism evidence="3">
    <name type="scientific">Salvia splendens</name>
    <name type="common">Scarlet sage</name>
    <dbReference type="NCBI Taxonomy" id="180675"/>
    <lineage>
        <taxon>Eukaryota</taxon>
        <taxon>Viridiplantae</taxon>
        <taxon>Streptophyta</taxon>
        <taxon>Embryophyta</taxon>
        <taxon>Tracheophyta</taxon>
        <taxon>Spermatophyta</taxon>
        <taxon>Magnoliopsida</taxon>
        <taxon>eudicotyledons</taxon>
        <taxon>Gunneridae</taxon>
        <taxon>Pentapetalae</taxon>
        <taxon>asterids</taxon>
        <taxon>lamiids</taxon>
        <taxon>Lamiales</taxon>
        <taxon>Lamiaceae</taxon>
        <taxon>Nepetoideae</taxon>
        <taxon>Mentheae</taxon>
        <taxon>Salviinae</taxon>
        <taxon>Salvia</taxon>
        <taxon>Salvia subgen. Calosphace</taxon>
        <taxon>core Calosphace</taxon>
    </lineage>
</organism>
<dbReference type="PROSITE" id="PS50860">
    <property type="entry name" value="AA_TRNA_LIGASE_II_ALA"/>
    <property type="match status" value="1"/>
</dbReference>
<evidence type="ECO:0000259" key="2">
    <source>
        <dbReference type="PROSITE" id="PS50860"/>
    </source>
</evidence>
<evidence type="ECO:0000313" key="3">
    <source>
        <dbReference type="EMBL" id="KAG6398611.1"/>
    </source>
</evidence>
<dbReference type="Gene3D" id="3.30.980.10">
    <property type="entry name" value="Threonyl-trna Synthetase, Chain A, domain 2"/>
    <property type="match status" value="1"/>
</dbReference>
<feature type="region of interest" description="Disordered" evidence="1">
    <location>
        <begin position="75"/>
        <end position="102"/>
    </location>
</feature>
<dbReference type="Gene3D" id="1.20.5.430">
    <property type="match status" value="1"/>
</dbReference>
<dbReference type="InterPro" id="IPR018163">
    <property type="entry name" value="Thr/Ala-tRNA-synth_IIc_edit"/>
</dbReference>
<dbReference type="Proteomes" id="UP000298416">
    <property type="component" value="Unassembled WGS sequence"/>
</dbReference>
<dbReference type="InterPro" id="IPR018165">
    <property type="entry name" value="Ala-tRNA-synth_IIc_core"/>
</dbReference>
<dbReference type="GO" id="GO:0006419">
    <property type="term" value="P:alanyl-tRNA aminoacylation"/>
    <property type="evidence" value="ECO:0007669"/>
    <property type="project" value="InterPro"/>
</dbReference>
<dbReference type="InterPro" id="IPR018164">
    <property type="entry name" value="Ala-tRNA-synth_IIc_N"/>
</dbReference>
<dbReference type="SUPFAM" id="SSF50447">
    <property type="entry name" value="Translation proteins"/>
    <property type="match status" value="1"/>
</dbReference>
<dbReference type="GO" id="GO:0005524">
    <property type="term" value="F:ATP binding"/>
    <property type="evidence" value="ECO:0007669"/>
    <property type="project" value="InterPro"/>
</dbReference>
<dbReference type="EMBL" id="PNBA02000015">
    <property type="protein sequence ID" value="KAG6398611.1"/>
    <property type="molecule type" value="Genomic_DNA"/>
</dbReference>
<proteinExistence type="predicted"/>
<feature type="domain" description="Alanyl-transfer RNA synthetases family profile" evidence="2">
    <location>
        <begin position="51"/>
        <end position="337"/>
    </location>
</feature>
<dbReference type="GO" id="GO:0003676">
    <property type="term" value="F:nucleic acid binding"/>
    <property type="evidence" value="ECO:0007669"/>
    <property type="project" value="InterPro"/>
</dbReference>
<dbReference type="Gene3D" id="2.40.30.130">
    <property type="match status" value="1"/>
</dbReference>
<dbReference type="PANTHER" id="PTHR43462">
    <property type="entry name" value="ALANYL-TRNA EDITING PROTEIN"/>
    <property type="match status" value="1"/>
</dbReference>
<keyword evidence="4" id="KW-1185">Reference proteome</keyword>
<dbReference type="AlphaFoldDB" id="A0A8X8WRJ6"/>
<sequence length="354" mass="39143">MDGHDADSSKQSTGDMTAFVQNLLQQMQSRYTWLVWVLPFISNDMFVFEFLNRVLLDEMGNRIDELEQSINDLRTEMGQDGAPSPSAPSKSGEDPKDFEKSTAMAENLSPTKLDYFEDTSRLQSTSTVLSSFLSDDGRQTLVLDSTIFHPQGGGQPSDKGSISSTHLSFLVEDVRSKDKIVYHYGRFNSKDGNFEKGAHVFLSVDQERRTLNSRLHSAGHLLDMCVRNVGWEHLEPSKGYHFPDGPYVEYKGTVPQNELQSKQNEIQAEANSLITKGGKVSVSILPYDEASELCGGSLPEYIPKDSTPRIVQLGQTLGCPCGGTHVGDISDISSLTVAQIRTKKGLTKVFYNVG</sequence>
<dbReference type="InterPro" id="IPR009000">
    <property type="entry name" value="Transl_B-barrel_sf"/>
</dbReference>
<reference evidence="3" key="2">
    <citation type="submission" date="2020-08" db="EMBL/GenBank/DDBJ databases">
        <title>Plant Genome Project.</title>
        <authorList>
            <person name="Zhang R.-G."/>
        </authorList>
    </citation>
    <scope>NUCLEOTIDE SEQUENCE</scope>
    <source>
        <strain evidence="3">Huo1</strain>
        <tissue evidence="3">Leaf</tissue>
    </source>
</reference>
<dbReference type="Pfam" id="PF01411">
    <property type="entry name" value="tRNA-synt_2c"/>
    <property type="match status" value="1"/>
</dbReference>
<dbReference type="GO" id="GO:0004813">
    <property type="term" value="F:alanine-tRNA ligase activity"/>
    <property type="evidence" value="ECO:0007669"/>
    <property type="project" value="InterPro"/>
</dbReference>
<feature type="compositionally biased region" description="Basic and acidic residues" evidence="1">
    <location>
        <begin position="91"/>
        <end position="100"/>
    </location>
</feature>
<dbReference type="FunFam" id="3.30.980.10:FF:000008">
    <property type="entry name" value="Similar to alanyl-tRNA synthetase"/>
    <property type="match status" value="1"/>
</dbReference>
<accession>A0A8X8WRJ6</accession>
<dbReference type="SUPFAM" id="SSF55186">
    <property type="entry name" value="ThrRS/AlaRS common domain"/>
    <property type="match status" value="1"/>
</dbReference>
<protein>
    <recommendedName>
        <fullName evidence="2">Alanyl-transfer RNA synthetases family profile domain-containing protein</fullName>
    </recommendedName>
</protein>